<gene>
    <name evidence="4" type="primary">arsC2</name>
    <name evidence="4" type="ORF">CUROG_00975</name>
</gene>
<protein>
    <submittedName>
        <fullName evidence="4">Arsenate-mycothiol transferase ArsC2</fullName>
        <ecNumber evidence="4">2.8.4.2</ecNumber>
    </submittedName>
</protein>
<dbReference type="KEGG" id="cuo:CUROG_00975"/>
<keyword evidence="2" id="KW-0175">Coiled coil</keyword>
<dbReference type="InterPro" id="IPR023485">
    <property type="entry name" value="Ptyr_pPase"/>
</dbReference>
<sequence length="232" mass="25848">MTEAIGRIADPALRKEFDNVRRDLHRRFGHLLTEEAIDEVLAHEITTQVASAKIKTFLPTLVERETVAKLEESITAAGGDATARQEILFVCRRDAGRSQLASSITKFHAGEGVIVRTVGLKATEHGANIGAEGVEFEAHRQEVYPEVIAALEEKGYPTHFEQMNLVPRTVHRSDVIVLLGVQDIPGVPGKRYENWDIVDPKGKSLEEVRAIRDQLEEQILQLLKEMNITVNA</sequence>
<proteinExistence type="predicted"/>
<dbReference type="RefSeq" id="WP_151902077.1">
    <property type="nucleotide sequence ID" value="NZ_CP045032.1"/>
</dbReference>
<keyword evidence="1" id="KW-0059">Arsenical resistance</keyword>
<dbReference type="GO" id="GO:0102100">
    <property type="term" value="F:mycothiol-arsenate ligase activity"/>
    <property type="evidence" value="ECO:0007669"/>
    <property type="project" value="UniProtKB-EC"/>
</dbReference>
<keyword evidence="4" id="KW-0808">Transferase</keyword>
<feature type="domain" description="Phosphotyrosine protein phosphatase I" evidence="3">
    <location>
        <begin position="85"/>
        <end position="225"/>
    </location>
</feature>
<evidence type="ECO:0000313" key="5">
    <source>
        <dbReference type="Proteomes" id="UP000326711"/>
    </source>
</evidence>
<keyword evidence="5" id="KW-1185">Reference proteome</keyword>
<dbReference type="OrthoDB" id="9799372at2"/>
<reference evidence="5" key="1">
    <citation type="submission" date="2019-10" db="EMBL/GenBank/DDBJ databases">
        <title>Complete genome sequence of Corynebacterium urogenitalis DSM 108747, isolated from the genital tract of a cow.</title>
        <authorList>
            <person name="Ruckert C."/>
            <person name="Ballas P."/>
            <person name="Wagener K."/>
            <person name="Drillich M."/>
            <person name="Kaempfer P."/>
            <person name="Busse H.-J."/>
            <person name="Ehling-Schulz M."/>
        </authorList>
    </citation>
    <scope>NUCLEOTIDE SEQUENCE [LARGE SCALE GENOMIC DNA]</scope>
    <source>
        <strain evidence="5">LMM 1652</strain>
    </source>
</reference>
<evidence type="ECO:0000313" key="4">
    <source>
        <dbReference type="EMBL" id="QFQ01596.1"/>
    </source>
</evidence>
<dbReference type="Proteomes" id="UP000326711">
    <property type="component" value="Chromosome"/>
</dbReference>
<dbReference type="PANTHER" id="PTHR43428:SF1">
    <property type="entry name" value="ARSENATE REDUCTASE"/>
    <property type="match status" value="1"/>
</dbReference>
<evidence type="ECO:0000256" key="1">
    <source>
        <dbReference type="ARBA" id="ARBA00022849"/>
    </source>
</evidence>
<dbReference type="Gene3D" id="1.10.8.1060">
    <property type="entry name" value="Corynebacterium glutamicum thioredoxin-dependent arsenate reductase, N-terminal domain"/>
    <property type="match status" value="1"/>
</dbReference>
<dbReference type="SMART" id="SM00226">
    <property type="entry name" value="LMWPc"/>
    <property type="match status" value="1"/>
</dbReference>
<feature type="coiled-coil region" evidence="2">
    <location>
        <begin position="205"/>
        <end position="232"/>
    </location>
</feature>
<dbReference type="AlphaFoldDB" id="A0A5J6Z3J0"/>
<dbReference type="PANTHER" id="PTHR43428">
    <property type="entry name" value="ARSENATE REDUCTASE"/>
    <property type="match status" value="1"/>
</dbReference>
<dbReference type="SUPFAM" id="SSF52788">
    <property type="entry name" value="Phosphotyrosine protein phosphatases I"/>
    <property type="match status" value="1"/>
</dbReference>
<dbReference type="InterPro" id="IPR036196">
    <property type="entry name" value="Ptyr_pPase_sf"/>
</dbReference>
<organism evidence="4 5">
    <name type="scientific">Corynebacterium urogenitale</name>
    <dbReference type="NCBI Taxonomy" id="2487892"/>
    <lineage>
        <taxon>Bacteria</taxon>
        <taxon>Bacillati</taxon>
        <taxon>Actinomycetota</taxon>
        <taxon>Actinomycetes</taxon>
        <taxon>Mycobacteriales</taxon>
        <taxon>Corynebacteriaceae</taxon>
        <taxon>Corynebacterium</taxon>
    </lineage>
</organism>
<dbReference type="Pfam" id="PF01451">
    <property type="entry name" value="LMWPc"/>
    <property type="match status" value="1"/>
</dbReference>
<name>A0A5J6Z3J0_9CORY</name>
<dbReference type="Gene3D" id="3.40.50.2300">
    <property type="match status" value="1"/>
</dbReference>
<dbReference type="NCBIfam" id="NF046112">
    <property type="entry name" value="MSMEG_6209_Nter"/>
    <property type="match status" value="1"/>
</dbReference>
<evidence type="ECO:0000256" key="2">
    <source>
        <dbReference type="SAM" id="Coils"/>
    </source>
</evidence>
<accession>A0A5J6Z3J0</accession>
<evidence type="ECO:0000259" key="3">
    <source>
        <dbReference type="SMART" id="SM00226"/>
    </source>
</evidence>
<dbReference type="EC" id="2.8.4.2" evidence="4"/>
<dbReference type="GO" id="GO:0046685">
    <property type="term" value="P:response to arsenic-containing substance"/>
    <property type="evidence" value="ECO:0007669"/>
    <property type="project" value="UniProtKB-KW"/>
</dbReference>
<dbReference type="EMBL" id="CP045032">
    <property type="protein sequence ID" value="QFQ01596.1"/>
    <property type="molecule type" value="Genomic_DNA"/>
</dbReference>